<evidence type="ECO:0000313" key="1">
    <source>
        <dbReference type="EMBL" id="CAB4133553.1"/>
    </source>
</evidence>
<organism evidence="1">
    <name type="scientific">uncultured Caudovirales phage</name>
    <dbReference type="NCBI Taxonomy" id="2100421"/>
    <lineage>
        <taxon>Viruses</taxon>
        <taxon>Duplodnaviria</taxon>
        <taxon>Heunggongvirae</taxon>
        <taxon>Uroviricota</taxon>
        <taxon>Caudoviricetes</taxon>
        <taxon>Peduoviridae</taxon>
        <taxon>Maltschvirus</taxon>
        <taxon>Maltschvirus maltsch</taxon>
    </lineage>
</organism>
<reference evidence="1" key="1">
    <citation type="submission" date="2020-04" db="EMBL/GenBank/DDBJ databases">
        <authorList>
            <person name="Chiriac C."/>
            <person name="Salcher M."/>
            <person name="Ghai R."/>
            <person name="Kavagutti S V."/>
        </authorList>
    </citation>
    <scope>NUCLEOTIDE SEQUENCE</scope>
</reference>
<proteinExistence type="predicted"/>
<accession>A0A6J5LJN6</accession>
<dbReference type="EMBL" id="LR796274">
    <property type="protein sequence ID" value="CAB4133553.1"/>
    <property type="molecule type" value="Genomic_DNA"/>
</dbReference>
<name>A0A6J5LJN6_9CAUD</name>
<gene>
    <name evidence="1" type="ORF">UFOVP257_275</name>
</gene>
<protein>
    <submittedName>
        <fullName evidence="1">Uncharacterized protein</fullName>
    </submittedName>
</protein>
<sequence length="188" mass="21781">MQYHYNINLPVVFNPIDIYPSGTVFSKTVEMKIDNVQIEKENFELVAWLKSLGLCIEGGRYFESTPHVKYKIHVDSPDSVAVKLNFIYSSFNSEMIWYELLPNQTGVAYTNISDEVLPWYEYNQVKEVYKVNTDTHCLINAGAIHQLINSDNHGVNRKCYSLKLQFIDKNKKLTWDNAVEILKEYVGS</sequence>